<organism evidence="1 2">
    <name type="scientific">Simkania negevensis (strain ATCC VR-1471 / DSM 27360 / Z)</name>
    <dbReference type="NCBI Taxonomy" id="331113"/>
    <lineage>
        <taxon>Bacteria</taxon>
        <taxon>Pseudomonadati</taxon>
        <taxon>Chlamydiota</taxon>
        <taxon>Chlamydiia</taxon>
        <taxon>Parachlamydiales</taxon>
        <taxon>Simkaniaceae</taxon>
        <taxon>Simkania</taxon>
    </lineage>
</organism>
<dbReference type="HOGENOM" id="CLU_3367335_0_0_0"/>
<dbReference type="AlphaFoldDB" id="F8L5C2"/>
<dbReference type="Proteomes" id="UP000000496">
    <property type="component" value="Chromosome gsn.131"/>
</dbReference>
<dbReference type="EMBL" id="FR872582">
    <property type="protein sequence ID" value="CCB88012.1"/>
    <property type="molecule type" value="Genomic_DNA"/>
</dbReference>
<gene>
    <name evidence="1" type="ordered locus">SNE_A01350</name>
</gene>
<dbReference type="STRING" id="331113.SNE_A01350"/>
<proteinExistence type="predicted"/>
<reference evidence="1 2" key="2">
    <citation type="journal article" date="2011" name="Mol. Biol. Evol.">
        <title>Unity in variety--the pan-genome of the Chlamydiae.</title>
        <authorList>
            <person name="Collingro A."/>
            <person name="Tischler P."/>
            <person name="Weinmaier T."/>
            <person name="Penz T."/>
            <person name="Heinz E."/>
            <person name="Brunham R.C."/>
            <person name="Read T.D."/>
            <person name="Bavoil P.M."/>
            <person name="Sachse K."/>
            <person name="Kahane S."/>
            <person name="Friedman M.G."/>
            <person name="Rattei T."/>
            <person name="Myers G.S."/>
            <person name="Horn M."/>
        </authorList>
    </citation>
    <scope>NUCLEOTIDE SEQUENCE [LARGE SCALE GENOMIC DNA]</scope>
    <source>
        <strain evidence="2">ATCC VR-1471 / Z</strain>
    </source>
</reference>
<sequence length="35" mass="4173">MNFAKSFWFEELGIHFDQHLICVCLGMSRKQHATF</sequence>
<protein>
    <submittedName>
        <fullName evidence="1">Uncharacterized protein</fullName>
    </submittedName>
</protein>
<dbReference type="KEGG" id="sng:SNE_A01350"/>
<name>F8L5C2_SIMNZ</name>
<evidence type="ECO:0000313" key="2">
    <source>
        <dbReference type="Proteomes" id="UP000000496"/>
    </source>
</evidence>
<accession>F8L5C2</accession>
<keyword evidence="2" id="KW-1185">Reference proteome</keyword>
<evidence type="ECO:0000313" key="1">
    <source>
        <dbReference type="EMBL" id="CCB88012.1"/>
    </source>
</evidence>
<reference key="1">
    <citation type="journal article" date="2011" name="Mol. Biol. Evol.">
        <title>Unity in variety -- the pan-genome of the Chlamydiae.</title>
        <authorList>
            <person name="Collingro A."/>
            <person name="Tischler P."/>
            <person name="Weinmaier T."/>
            <person name="Penz T."/>
            <person name="Heinz E."/>
            <person name="Brunham R.C."/>
            <person name="Read T.D."/>
            <person name="Bavoil P.M."/>
            <person name="Sachse K."/>
            <person name="Kahane S."/>
            <person name="Friedman M.G."/>
            <person name="Rattei T."/>
            <person name="Myers G.S.A."/>
            <person name="Horn M."/>
        </authorList>
    </citation>
    <scope>NUCLEOTIDE SEQUENCE</scope>
    <source>
        <strain>Z</strain>
    </source>
</reference>